<accession>A0A6J4PRQ4</accession>
<protein>
    <submittedName>
        <fullName evidence="1">Uncharacterized protein</fullName>
    </submittedName>
</protein>
<reference evidence="1" key="1">
    <citation type="submission" date="2020-02" db="EMBL/GenBank/DDBJ databases">
        <authorList>
            <person name="Meier V. D."/>
        </authorList>
    </citation>
    <scope>NUCLEOTIDE SEQUENCE</scope>
    <source>
        <strain evidence="1">AVDCRST_MAG64</strain>
    </source>
</reference>
<proteinExistence type="predicted"/>
<name>A0A6J4PRQ4_9BACT</name>
<dbReference type="AlphaFoldDB" id="A0A6J4PRQ4"/>
<organism evidence="1">
    <name type="scientific">uncultured Phycisphaerae bacterium</name>
    <dbReference type="NCBI Taxonomy" id="904963"/>
    <lineage>
        <taxon>Bacteria</taxon>
        <taxon>Pseudomonadati</taxon>
        <taxon>Planctomycetota</taxon>
        <taxon>Phycisphaerae</taxon>
        <taxon>environmental samples</taxon>
    </lineage>
</organism>
<gene>
    <name evidence="1" type="ORF">AVDCRST_MAG64-3028</name>
</gene>
<dbReference type="EMBL" id="CADCUQ010000697">
    <property type="protein sequence ID" value="CAA9423594.1"/>
    <property type="molecule type" value="Genomic_DNA"/>
</dbReference>
<evidence type="ECO:0000313" key="1">
    <source>
        <dbReference type="EMBL" id="CAA9423594.1"/>
    </source>
</evidence>
<sequence length="53" mass="5320">MNSARRAGDRPSALWTTCGQAVDVAAGRLEAGRAAATIPPRAGRADVKPGCAA</sequence>